<keyword evidence="2" id="KW-0472">Membrane</keyword>
<evidence type="ECO:0000313" key="3">
    <source>
        <dbReference type="EMBL" id="EHI70878.1"/>
    </source>
</evidence>
<feature type="transmembrane region" description="Helical" evidence="2">
    <location>
        <begin position="150"/>
        <end position="169"/>
    </location>
</feature>
<dbReference type="STRING" id="764299.STRIC_0692"/>
<keyword evidence="4" id="KW-1185">Reference proteome</keyword>
<dbReference type="PANTHER" id="PTHR40076:SF1">
    <property type="entry name" value="MEMBRANE PROTEIN"/>
    <property type="match status" value="1"/>
</dbReference>
<evidence type="ECO:0000256" key="2">
    <source>
        <dbReference type="SAM" id="Phobius"/>
    </source>
</evidence>
<sequence>MSIREIKRQARQTLKGLSGKYLLFLMPTLLSIFYMGIEVHQSYIINQGIEMSVGANYFPLLITIILLLLTLSASFTMIEVVRYHRTSVTFSESTTAFSRDYIGKILILAFVKWLLLLVWSLVLIIGVIILAIGVFALLTNLKAGTNNKMSILLIVLGVMVCLVGLVIYINRYYAYSQSEFILYDRVKNQNYLGSIAAIEESKYLMDGYKWSYFWLHFSFILWIFGSMLSFGLLYFYVLPYLLTSKAIFYQKLKDRYDQLDEPLEGDRLPLPGLTKKSSPMPD</sequence>
<proteinExistence type="predicted"/>
<reference evidence="3 4" key="1">
    <citation type="journal article" date="2014" name="Int. J. Syst. Evol. Microbiol.">
        <title>Phylogenomics and the dynamic genome evolution of the genus Streptococcus.</title>
        <authorList>
            <consortium name="The Broad Institute Genome Sequencing Platform"/>
            <person name="Richards V.P."/>
            <person name="Palmer S.R."/>
            <person name="Pavinski Bitar P.D."/>
            <person name="Qin X."/>
            <person name="Weinstock G.M."/>
            <person name="Highlander S.K."/>
            <person name="Town C.D."/>
            <person name="Burne R.A."/>
            <person name="Stanhope M.J."/>
        </authorList>
    </citation>
    <scope>NUCLEOTIDE SEQUENCE [LARGE SCALE GENOMIC DNA]</scope>
    <source>
        <strain evidence="3 4">707-05</strain>
    </source>
</reference>
<feature type="transmembrane region" description="Helical" evidence="2">
    <location>
        <begin position="57"/>
        <end position="78"/>
    </location>
</feature>
<dbReference type="RefSeq" id="WP_008087202.1">
    <property type="nucleotide sequence ID" value="NZ_AEUX02000001.1"/>
</dbReference>
<dbReference type="EMBL" id="AEUX02000001">
    <property type="protein sequence ID" value="EHI70878.1"/>
    <property type="molecule type" value="Genomic_DNA"/>
</dbReference>
<dbReference type="Proteomes" id="UP000003330">
    <property type="component" value="Unassembled WGS sequence"/>
</dbReference>
<feature type="transmembrane region" description="Helical" evidence="2">
    <location>
        <begin position="212"/>
        <end position="237"/>
    </location>
</feature>
<organism evidence="3 4">
    <name type="scientific">Streptococcus ictaluri 707-05</name>
    <dbReference type="NCBI Taxonomy" id="764299"/>
    <lineage>
        <taxon>Bacteria</taxon>
        <taxon>Bacillati</taxon>
        <taxon>Bacillota</taxon>
        <taxon>Bacilli</taxon>
        <taxon>Lactobacillales</taxon>
        <taxon>Streptococcaceae</taxon>
        <taxon>Streptococcus</taxon>
    </lineage>
</organism>
<dbReference type="PANTHER" id="PTHR40076">
    <property type="entry name" value="MEMBRANE PROTEIN-RELATED"/>
    <property type="match status" value="1"/>
</dbReference>
<feature type="transmembrane region" description="Helical" evidence="2">
    <location>
        <begin position="113"/>
        <end position="138"/>
    </location>
</feature>
<accession>G5JZI1</accession>
<dbReference type="OrthoDB" id="9784844at2"/>
<evidence type="ECO:0000313" key="4">
    <source>
        <dbReference type="Proteomes" id="UP000003330"/>
    </source>
</evidence>
<feature type="region of interest" description="Disordered" evidence="1">
    <location>
        <begin position="263"/>
        <end position="282"/>
    </location>
</feature>
<name>G5JZI1_9STRE</name>
<keyword evidence="2" id="KW-1133">Transmembrane helix</keyword>
<comment type="caution">
    <text evidence="3">The sequence shown here is derived from an EMBL/GenBank/DDBJ whole genome shotgun (WGS) entry which is preliminary data.</text>
</comment>
<dbReference type="AlphaFoldDB" id="G5JZI1"/>
<dbReference type="InterPro" id="IPR010380">
    <property type="entry name" value="DUF975"/>
</dbReference>
<dbReference type="Pfam" id="PF06161">
    <property type="entry name" value="DUF975"/>
    <property type="match status" value="1"/>
</dbReference>
<keyword evidence="2" id="KW-0812">Transmembrane</keyword>
<evidence type="ECO:0008006" key="5">
    <source>
        <dbReference type="Google" id="ProtNLM"/>
    </source>
</evidence>
<protein>
    <recommendedName>
        <fullName evidence="5">PF06161 family protein</fullName>
    </recommendedName>
</protein>
<feature type="transmembrane region" description="Helical" evidence="2">
    <location>
        <begin position="21"/>
        <end position="37"/>
    </location>
</feature>
<gene>
    <name evidence="3" type="ORF">STRIC_0692</name>
</gene>
<evidence type="ECO:0000256" key="1">
    <source>
        <dbReference type="SAM" id="MobiDB-lite"/>
    </source>
</evidence>
<dbReference type="eggNOG" id="COG5523">
    <property type="taxonomic scope" value="Bacteria"/>
</dbReference>